<dbReference type="GO" id="GO:0000976">
    <property type="term" value="F:transcription cis-regulatory region binding"/>
    <property type="evidence" value="ECO:0007669"/>
    <property type="project" value="TreeGrafter"/>
</dbReference>
<protein>
    <submittedName>
        <fullName evidence="3">Ferric uptake regulator, Fur family</fullName>
    </submittedName>
</protein>
<reference evidence="4" key="1">
    <citation type="journal article" date="2009" name="Environ. Microbiol.">
        <title>Contribution of mobile genetic elements to Desulfovibrio vulgaris genome plasticity.</title>
        <authorList>
            <person name="Walker C.B."/>
            <person name="Stolyar S."/>
            <person name="Chivian D."/>
            <person name="Pinel N."/>
            <person name="Gabster J.A."/>
            <person name="Dehal P.S."/>
            <person name="He Z."/>
            <person name="Yang Z.K."/>
            <person name="Yen H.C."/>
            <person name="Zhou J."/>
            <person name="Wall J.D."/>
            <person name="Hazen T.C."/>
            <person name="Arkin A.P."/>
            <person name="Stahl D.A."/>
        </authorList>
    </citation>
    <scope>NUCLEOTIDE SEQUENCE [LARGE SCALE GENOMIC DNA]</scope>
    <source>
        <strain evidence="4">DP4</strain>
    </source>
</reference>
<sequence>MNAREQLDAHGVEATPRRLAVLEGLAAFPHAPTAPELLEEVRKTVHLDKVTLYRTLDLLVEAGIVGRHPGGDGLLRYCLVHEETRPFHAHFYCTRCRRMSCLPATSTIPPRPEGLAEGMTAERVEVRFDGICNHCGDAPSSGSDSQSGSTTPARRPDTHGAPRP</sequence>
<evidence type="ECO:0000313" key="4">
    <source>
        <dbReference type="Proteomes" id="UP000009173"/>
    </source>
</evidence>
<dbReference type="KEGG" id="dvl:Dvul_1728"/>
<dbReference type="InterPro" id="IPR036390">
    <property type="entry name" value="WH_DNA-bd_sf"/>
</dbReference>
<evidence type="ECO:0000256" key="2">
    <source>
        <dbReference type="SAM" id="MobiDB-lite"/>
    </source>
</evidence>
<dbReference type="InterPro" id="IPR036388">
    <property type="entry name" value="WH-like_DNA-bd_sf"/>
</dbReference>
<feature type="region of interest" description="Disordered" evidence="2">
    <location>
        <begin position="137"/>
        <end position="164"/>
    </location>
</feature>
<dbReference type="SUPFAM" id="SSF46785">
    <property type="entry name" value="Winged helix' DNA-binding domain"/>
    <property type="match status" value="1"/>
</dbReference>
<evidence type="ECO:0000256" key="1">
    <source>
        <dbReference type="PIRSR" id="PIRSR602481-1"/>
    </source>
</evidence>
<evidence type="ECO:0000313" key="3">
    <source>
        <dbReference type="EMBL" id="ABM28745.1"/>
    </source>
</evidence>
<organism evidence="3 4">
    <name type="scientific">Nitratidesulfovibrio vulgaris (strain DP4)</name>
    <name type="common">Desulfovibrio vulgaris</name>
    <dbReference type="NCBI Taxonomy" id="391774"/>
    <lineage>
        <taxon>Bacteria</taxon>
        <taxon>Pseudomonadati</taxon>
        <taxon>Thermodesulfobacteriota</taxon>
        <taxon>Desulfovibrionia</taxon>
        <taxon>Desulfovibrionales</taxon>
        <taxon>Desulfovibrionaceae</taxon>
        <taxon>Nitratidesulfovibrio</taxon>
    </lineage>
</organism>
<dbReference type="HOGENOM" id="CLU_096072_6_0_7"/>
<proteinExistence type="predicted"/>
<dbReference type="InterPro" id="IPR002481">
    <property type="entry name" value="FUR"/>
</dbReference>
<dbReference type="SMR" id="A0A0H3A8W2"/>
<dbReference type="Proteomes" id="UP000009173">
    <property type="component" value="Chromosome"/>
</dbReference>
<dbReference type="PANTHER" id="PTHR33202">
    <property type="entry name" value="ZINC UPTAKE REGULATION PROTEIN"/>
    <property type="match status" value="1"/>
</dbReference>
<dbReference type="GO" id="GO:0008270">
    <property type="term" value="F:zinc ion binding"/>
    <property type="evidence" value="ECO:0007669"/>
    <property type="project" value="TreeGrafter"/>
</dbReference>
<dbReference type="Gene3D" id="1.10.10.10">
    <property type="entry name" value="Winged helix-like DNA-binding domain superfamily/Winged helix DNA-binding domain"/>
    <property type="match status" value="1"/>
</dbReference>
<feature type="binding site" evidence="1">
    <location>
        <position position="96"/>
    </location>
    <ligand>
        <name>Zn(2+)</name>
        <dbReference type="ChEBI" id="CHEBI:29105"/>
    </ligand>
</feature>
<dbReference type="GO" id="GO:0003700">
    <property type="term" value="F:DNA-binding transcription factor activity"/>
    <property type="evidence" value="ECO:0007669"/>
    <property type="project" value="InterPro"/>
</dbReference>
<gene>
    <name evidence="3" type="ordered locus">Dvul_1728</name>
</gene>
<dbReference type="RefSeq" id="WP_010938635.1">
    <property type="nucleotide sequence ID" value="NC_008751.1"/>
</dbReference>
<feature type="compositionally biased region" description="Basic and acidic residues" evidence="2">
    <location>
        <begin position="154"/>
        <end position="164"/>
    </location>
</feature>
<dbReference type="AlphaFoldDB" id="A0A0H3A8W2"/>
<name>A0A0H3A8W2_NITV4</name>
<comment type="cofactor">
    <cofactor evidence="1">
        <name>Zn(2+)</name>
        <dbReference type="ChEBI" id="CHEBI:29105"/>
    </cofactor>
    <text evidence="1">Binds 1 zinc ion per subunit.</text>
</comment>
<keyword evidence="1" id="KW-0862">Zinc</keyword>
<dbReference type="Pfam" id="PF01475">
    <property type="entry name" value="FUR"/>
    <property type="match status" value="1"/>
</dbReference>
<dbReference type="GO" id="GO:1900376">
    <property type="term" value="P:regulation of secondary metabolite biosynthetic process"/>
    <property type="evidence" value="ECO:0007669"/>
    <property type="project" value="TreeGrafter"/>
</dbReference>
<feature type="binding site" evidence="1">
    <location>
        <position position="132"/>
    </location>
    <ligand>
        <name>Zn(2+)</name>
        <dbReference type="ChEBI" id="CHEBI:29105"/>
    </ligand>
</feature>
<feature type="binding site" evidence="1">
    <location>
        <position position="135"/>
    </location>
    <ligand>
        <name>Zn(2+)</name>
        <dbReference type="ChEBI" id="CHEBI:29105"/>
    </ligand>
</feature>
<feature type="compositionally biased region" description="Low complexity" evidence="2">
    <location>
        <begin position="140"/>
        <end position="149"/>
    </location>
</feature>
<dbReference type="EMBL" id="CP000527">
    <property type="protein sequence ID" value="ABM28745.1"/>
    <property type="molecule type" value="Genomic_DNA"/>
</dbReference>
<keyword evidence="1" id="KW-0479">Metal-binding</keyword>
<dbReference type="GO" id="GO:0045892">
    <property type="term" value="P:negative regulation of DNA-templated transcription"/>
    <property type="evidence" value="ECO:0007669"/>
    <property type="project" value="TreeGrafter"/>
</dbReference>
<feature type="binding site" evidence="1">
    <location>
        <position position="93"/>
    </location>
    <ligand>
        <name>Zn(2+)</name>
        <dbReference type="ChEBI" id="CHEBI:29105"/>
    </ligand>
</feature>
<accession>A0A0H3A8W2</accession>
<dbReference type="PANTHER" id="PTHR33202:SF7">
    <property type="entry name" value="FERRIC UPTAKE REGULATION PROTEIN"/>
    <property type="match status" value="1"/>
</dbReference>